<evidence type="ECO:0000259" key="1">
    <source>
        <dbReference type="PROSITE" id="PS51186"/>
    </source>
</evidence>
<gene>
    <name evidence="2" type="ORF">J4032_16365</name>
</gene>
<proteinExistence type="predicted"/>
<dbReference type="PROSITE" id="PS51186">
    <property type="entry name" value="GNAT"/>
    <property type="match status" value="1"/>
</dbReference>
<dbReference type="InterPro" id="IPR016181">
    <property type="entry name" value="Acyl_CoA_acyltransferase"/>
</dbReference>
<feature type="domain" description="N-acetyltransferase" evidence="1">
    <location>
        <begin position="25"/>
        <end position="185"/>
    </location>
</feature>
<dbReference type="RefSeq" id="WP_242331552.1">
    <property type="nucleotide sequence ID" value="NZ_CP071872.1"/>
</dbReference>
<keyword evidence="3" id="KW-1185">Reference proteome</keyword>
<name>A0ABY3WL79_9ACTN</name>
<reference evidence="2 3" key="1">
    <citation type="submission" date="2021-03" db="EMBL/GenBank/DDBJ databases">
        <title>Complete genome of Streptomyces formicae strain 1H-GS9 (DSM 100524).</title>
        <authorList>
            <person name="Atanasov K.E."/>
            <person name="Altabella T."/>
            <person name="Ferrer A."/>
        </authorList>
    </citation>
    <scope>NUCLEOTIDE SEQUENCE [LARGE SCALE GENOMIC DNA]</scope>
    <source>
        <strain evidence="2 3">1H-GS9</strain>
    </source>
</reference>
<dbReference type="Gene3D" id="3.40.630.30">
    <property type="match status" value="1"/>
</dbReference>
<organism evidence="2 3">
    <name type="scientific">Streptomyces formicae</name>
    <dbReference type="NCBI Taxonomy" id="1616117"/>
    <lineage>
        <taxon>Bacteria</taxon>
        <taxon>Bacillati</taxon>
        <taxon>Actinomycetota</taxon>
        <taxon>Actinomycetes</taxon>
        <taxon>Kitasatosporales</taxon>
        <taxon>Streptomycetaceae</taxon>
        <taxon>Streptomyces</taxon>
    </lineage>
</organism>
<dbReference type="Proteomes" id="UP000828924">
    <property type="component" value="Chromosome"/>
</dbReference>
<evidence type="ECO:0000313" key="2">
    <source>
        <dbReference type="EMBL" id="UNM12880.1"/>
    </source>
</evidence>
<dbReference type="EMBL" id="CP071872">
    <property type="protein sequence ID" value="UNM12880.1"/>
    <property type="molecule type" value="Genomic_DNA"/>
</dbReference>
<sequence>MTMVIEGSSHLVAPAVRRSGGAGIRRVDGVRPTDGPGLRALFDSCSPETVRLRFFGLLDELPRDYVDGVLACWPEVHDAVVAHRGDRSRLAGLASLAAPTGGGPGDAAVFCVLVADGRQRQGLGAAMVRALLARAAARGVERVTASVLPGRSGLLAALARRAEVELESSSRDQDGLTGVYKLTQQVRWVPVRRCSSVCVGVRRGAGGQ</sequence>
<protein>
    <submittedName>
        <fullName evidence="2">GNAT family N-acetyltransferase</fullName>
    </submittedName>
</protein>
<dbReference type="Pfam" id="PF00583">
    <property type="entry name" value="Acetyltransf_1"/>
    <property type="match status" value="1"/>
</dbReference>
<accession>A0ABY3WL79</accession>
<evidence type="ECO:0000313" key="3">
    <source>
        <dbReference type="Proteomes" id="UP000828924"/>
    </source>
</evidence>
<dbReference type="InterPro" id="IPR000182">
    <property type="entry name" value="GNAT_dom"/>
</dbReference>
<dbReference type="SUPFAM" id="SSF55729">
    <property type="entry name" value="Acyl-CoA N-acyltransferases (Nat)"/>
    <property type="match status" value="1"/>
</dbReference>